<dbReference type="InterPro" id="IPR005064">
    <property type="entry name" value="BUG"/>
</dbReference>
<evidence type="ECO:0000256" key="2">
    <source>
        <dbReference type="SAM" id="SignalP"/>
    </source>
</evidence>
<protein>
    <submittedName>
        <fullName evidence="3">Tripartite tricarboxylate transporter substrate binding protein</fullName>
    </submittedName>
</protein>
<dbReference type="PANTHER" id="PTHR42928">
    <property type="entry name" value="TRICARBOXYLATE-BINDING PROTEIN"/>
    <property type="match status" value="1"/>
</dbReference>
<keyword evidence="4" id="KW-1185">Reference proteome</keyword>
<comment type="caution">
    <text evidence="3">The sequence shown here is derived from an EMBL/GenBank/DDBJ whole genome shotgun (WGS) entry which is preliminary data.</text>
</comment>
<dbReference type="Gene3D" id="3.40.190.150">
    <property type="entry name" value="Bordetella uptake gene, domain 1"/>
    <property type="match status" value="1"/>
</dbReference>
<organism evidence="3 4">
    <name type="scientific">Advenella mandrilli</name>
    <dbReference type="NCBI Taxonomy" id="2800330"/>
    <lineage>
        <taxon>Bacteria</taxon>
        <taxon>Pseudomonadati</taxon>
        <taxon>Pseudomonadota</taxon>
        <taxon>Betaproteobacteria</taxon>
        <taxon>Burkholderiales</taxon>
        <taxon>Alcaligenaceae</taxon>
    </lineage>
</organism>
<evidence type="ECO:0000313" key="4">
    <source>
        <dbReference type="Proteomes" id="UP000635316"/>
    </source>
</evidence>
<dbReference type="PIRSF" id="PIRSF017082">
    <property type="entry name" value="YflP"/>
    <property type="match status" value="1"/>
</dbReference>
<dbReference type="CDD" id="cd07012">
    <property type="entry name" value="PBP2_Bug_TTT"/>
    <property type="match status" value="1"/>
</dbReference>
<dbReference type="SUPFAM" id="SSF53850">
    <property type="entry name" value="Periplasmic binding protein-like II"/>
    <property type="match status" value="1"/>
</dbReference>
<dbReference type="Pfam" id="PF03401">
    <property type="entry name" value="TctC"/>
    <property type="match status" value="1"/>
</dbReference>
<dbReference type="Proteomes" id="UP000635316">
    <property type="component" value="Unassembled WGS sequence"/>
</dbReference>
<reference evidence="3 4" key="1">
    <citation type="submission" date="2020-12" db="EMBL/GenBank/DDBJ databases">
        <authorList>
            <person name="Lu T."/>
            <person name="Wang Q."/>
            <person name="Han X."/>
        </authorList>
    </citation>
    <scope>NUCLEOTIDE SEQUENCE [LARGE SCALE GENOMIC DNA]</scope>
    <source>
        <strain evidence="3 4">WQ 585</strain>
    </source>
</reference>
<evidence type="ECO:0000313" key="3">
    <source>
        <dbReference type="EMBL" id="MBK1782416.1"/>
    </source>
</evidence>
<dbReference type="Gene3D" id="3.40.190.10">
    <property type="entry name" value="Periplasmic binding protein-like II"/>
    <property type="match status" value="1"/>
</dbReference>
<dbReference type="EMBL" id="JAENGP010000019">
    <property type="protein sequence ID" value="MBK1782416.1"/>
    <property type="molecule type" value="Genomic_DNA"/>
</dbReference>
<accession>A0ABS1EHC7</accession>
<feature type="signal peptide" evidence="2">
    <location>
        <begin position="1"/>
        <end position="25"/>
    </location>
</feature>
<name>A0ABS1EHC7_9BURK</name>
<proteinExistence type="inferred from homology"/>
<dbReference type="PANTHER" id="PTHR42928:SF5">
    <property type="entry name" value="BLR1237 PROTEIN"/>
    <property type="match status" value="1"/>
</dbReference>
<gene>
    <name evidence="3" type="ORF">JHL22_14460</name>
</gene>
<dbReference type="InterPro" id="IPR042100">
    <property type="entry name" value="Bug_dom1"/>
</dbReference>
<feature type="chain" id="PRO_5045918897" evidence="2">
    <location>
        <begin position="26"/>
        <end position="325"/>
    </location>
</feature>
<evidence type="ECO:0000256" key="1">
    <source>
        <dbReference type="ARBA" id="ARBA00006987"/>
    </source>
</evidence>
<comment type="similarity">
    <text evidence="1">Belongs to the UPF0065 (bug) family.</text>
</comment>
<keyword evidence="2" id="KW-0732">Signal</keyword>
<sequence length="325" mass="35531">MMMTFTKKMMLALGLCIGSIGTVHAAYPEMPVKLVVPYTPAGAADQLARALAESVGKYLNQSVVVDNKPGASTRIGASFVARSKADGYTLFMASNSSMVLNSMLYKNMPYDPQRDFELIAIVAEMPLVVITNEKTGLKTLNEFVEAARKDPAKLNYASIGTGNPLQLATELLLSKYDIEVVHVPFNGSSPALTSIMANDTQLMVDGISTSLPLIKDKRVNALAVTTAKRLDVLPDIPTVAELGNPDYQASTWFGIAAPKGTSKETINTLQTAINNTLQNEEFQKKFEALGLYIQVPRTSEEIALFTDEDRKRWKTVIDKNQIFLD</sequence>
<dbReference type="RefSeq" id="WP_200239013.1">
    <property type="nucleotide sequence ID" value="NZ_JAENGP010000019.1"/>
</dbReference>